<reference evidence="1 2" key="1">
    <citation type="submission" date="2014-12" db="EMBL/GenBank/DDBJ databases">
        <title>Genome sequence of Flavobacterium anhuiense RCM74.</title>
        <authorList>
            <person name="Kim J.F."/>
            <person name="Song J.Y."/>
            <person name="Kwak M.-J."/>
            <person name="Lee S.-W."/>
        </authorList>
    </citation>
    <scope>NUCLEOTIDE SEQUENCE [LARGE SCALE GENOMIC DNA]</scope>
    <source>
        <strain evidence="1 2">RCM74</strain>
    </source>
</reference>
<name>A0A444VXA3_9FLAO</name>
<dbReference type="EMBL" id="JUIV01000010">
    <property type="protein sequence ID" value="RYJ38220.1"/>
    <property type="molecule type" value="Genomic_DNA"/>
</dbReference>
<accession>A0A444VXA3</accession>
<dbReference type="AlphaFoldDB" id="A0A444VXA3"/>
<proteinExistence type="predicted"/>
<comment type="caution">
    <text evidence="1">The sequence shown here is derived from an EMBL/GenBank/DDBJ whole genome shotgun (WGS) entry which is preliminary data.</text>
</comment>
<protein>
    <recommendedName>
        <fullName evidence="3">HMA domain-containing protein</fullName>
    </recommendedName>
</protein>
<dbReference type="Proteomes" id="UP000290433">
    <property type="component" value="Unassembled WGS sequence"/>
</dbReference>
<organism evidence="1 2">
    <name type="scientific">Flavobacterium anhuiense</name>
    <dbReference type="NCBI Taxonomy" id="459526"/>
    <lineage>
        <taxon>Bacteria</taxon>
        <taxon>Pseudomonadati</taxon>
        <taxon>Bacteroidota</taxon>
        <taxon>Flavobacteriia</taxon>
        <taxon>Flavobacteriales</taxon>
        <taxon>Flavobacteriaceae</taxon>
        <taxon>Flavobacterium</taxon>
    </lineage>
</organism>
<evidence type="ECO:0000313" key="2">
    <source>
        <dbReference type="Proteomes" id="UP000290433"/>
    </source>
</evidence>
<evidence type="ECO:0008006" key="3">
    <source>
        <dbReference type="Google" id="ProtNLM"/>
    </source>
</evidence>
<evidence type="ECO:0000313" key="1">
    <source>
        <dbReference type="EMBL" id="RYJ38220.1"/>
    </source>
</evidence>
<sequence length="70" mass="8088">MIIEVFKTNVQEESQCQVIIEKLLEHFPNSSINFDLEDCDKILRIHAPTISNTKIIDILNSHGYFCEVLP</sequence>
<dbReference type="RefSeq" id="WP_317126361.1">
    <property type="nucleotide sequence ID" value="NZ_JUIV01000010.1"/>
</dbReference>
<gene>
    <name evidence="1" type="ORF">NU08_2835</name>
</gene>